<dbReference type="GO" id="GO:0005829">
    <property type="term" value="C:cytosol"/>
    <property type="evidence" value="ECO:0007669"/>
    <property type="project" value="TreeGrafter"/>
</dbReference>
<gene>
    <name evidence="9" type="primary">POP1</name>
</gene>
<evidence type="ECO:0000259" key="7">
    <source>
        <dbReference type="Pfam" id="PF00326"/>
    </source>
</evidence>
<evidence type="ECO:0000256" key="1">
    <source>
        <dbReference type="ARBA" id="ARBA00001070"/>
    </source>
</evidence>
<organism evidence="9">
    <name type="scientific">Pseudostellaria heterophylla</name>
    <dbReference type="NCBI Taxonomy" id="418402"/>
    <lineage>
        <taxon>Eukaryota</taxon>
        <taxon>Viridiplantae</taxon>
        <taxon>Streptophyta</taxon>
        <taxon>Embryophyta</taxon>
        <taxon>Tracheophyta</taxon>
        <taxon>Spermatophyta</taxon>
        <taxon>Magnoliopsida</taxon>
        <taxon>eudicotyledons</taxon>
        <taxon>Gunneridae</taxon>
        <taxon>Pentapetalae</taxon>
        <taxon>Caryophyllales</taxon>
        <taxon>Caryophyllaceae</taxon>
        <taxon>Alsineae</taxon>
        <taxon>Pseudostellaria</taxon>
    </lineage>
</organism>
<sequence length="733" mass="83112">MTSSTFSKPLHYPPVRRDDSVVDDYFGVKIPDPYRWLEDPDSEETKEFVQNQIKLADSVLEECDSRDKIKKKITDFINFPRCGVPFKRGDKCFHFYNSGLQAQNVLHIQDDVEAKPEVLLDPNLIVNGKAGLHVHSVSEDAKYIAYGLPLGLTEWVTIKVMRIEDREILPDTLSWVKFSGCYWTHDCKGFFYCPYPPRNEAQEEDSETKTSTFDTSSSLNQTVSYHFLGTDQSEDILCWRDLENPLQHFKIDVTADGKYLLIYIHVSSGVMNKVYYVDLTTLPNGLEGYRGREDLLPFVKFIDDYDATYTAVANDDSVFIFLTNKDAPNNKLVRVDLNNPDIWTDVIPHSEKEVLESANAVNGNQLLVRYLSDVKHVLEVRDLESGSLLHRIPSGIGSVGGVNARREDSVVFFKFTSFLTPGIIYQCDLKDAVPQLKIFQESVVPEFDRSEFEVNQVFFPSKDGTKIPMFIVARKGISLDGSHPCELHGYGGFNINLMPNFSASRIVWLKHLGGVFCLPNIRGGGEYGDEWHKAGMLDKKQNVFDDFISAAEFLISNGYTAPTKLGIEGGSNGGLLVATCINQRPDLFACAMANCGVMDMLRFHKFTMGYLWTADYGCSEKEEDFNWLIKYSPLHNVRRPWEESENKQLQYPATMILAADHDDRVVPLHSFKLLATMQYLLCTTLEDSPQKNPLIARIECKASHFGRATMLQIEEVTDRYAFLAKAVNASWTD</sequence>
<feature type="domain" description="Peptidase S9A N-terminal" evidence="8">
    <location>
        <begin position="13"/>
        <end position="432"/>
    </location>
</feature>
<evidence type="ECO:0000256" key="5">
    <source>
        <dbReference type="ARBA" id="ARBA00022825"/>
    </source>
</evidence>
<comment type="similarity">
    <text evidence="2 6">Belongs to the peptidase S9A family.</text>
</comment>
<dbReference type="PANTHER" id="PTHR42881:SF2">
    <property type="entry name" value="PROLYL ENDOPEPTIDASE"/>
    <property type="match status" value="1"/>
</dbReference>
<dbReference type="PANTHER" id="PTHR42881">
    <property type="entry name" value="PROLYL ENDOPEPTIDASE"/>
    <property type="match status" value="1"/>
</dbReference>
<dbReference type="InterPro" id="IPR023302">
    <property type="entry name" value="Pept_S9A_N"/>
</dbReference>
<dbReference type="InterPro" id="IPR051167">
    <property type="entry name" value="Prolyl_oligopep/macrocyclase"/>
</dbReference>
<dbReference type="Gene3D" id="2.130.10.120">
    <property type="entry name" value="Prolyl oligopeptidase, N-terminal domain"/>
    <property type="match status" value="1"/>
</dbReference>
<dbReference type="InterPro" id="IPR002470">
    <property type="entry name" value="Peptidase_S9A"/>
</dbReference>
<dbReference type="EC" id="3.4.21.-" evidence="6"/>
<evidence type="ECO:0000259" key="8">
    <source>
        <dbReference type="Pfam" id="PF02897"/>
    </source>
</evidence>
<dbReference type="InterPro" id="IPR001375">
    <property type="entry name" value="Peptidase_S9_cat"/>
</dbReference>
<evidence type="ECO:0000256" key="3">
    <source>
        <dbReference type="ARBA" id="ARBA00022670"/>
    </source>
</evidence>
<evidence type="ECO:0000256" key="2">
    <source>
        <dbReference type="ARBA" id="ARBA00005228"/>
    </source>
</evidence>
<accession>A0AB74UDZ7</accession>
<keyword evidence="3 6" id="KW-0645">Protease</keyword>
<feature type="domain" description="Peptidase S9 prolyl oligopeptidase catalytic" evidence="7">
    <location>
        <begin position="500"/>
        <end position="728"/>
    </location>
</feature>
<evidence type="ECO:0000256" key="4">
    <source>
        <dbReference type="ARBA" id="ARBA00022801"/>
    </source>
</evidence>
<dbReference type="EMBL" id="PQ356319">
    <property type="protein sequence ID" value="XHS87269.1"/>
    <property type="molecule type" value="mRNA"/>
</dbReference>
<keyword evidence="5 6" id="KW-0720">Serine protease</keyword>
<evidence type="ECO:0000313" key="9">
    <source>
        <dbReference type="EMBL" id="XHS87269.1"/>
    </source>
</evidence>
<dbReference type="Pfam" id="PF00326">
    <property type="entry name" value="Peptidase_S9"/>
    <property type="match status" value="1"/>
</dbReference>
<dbReference type="InterPro" id="IPR002471">
    <property type="entry name" value="Pept_S9_AS"/>
</dbReference>
<comment type="catalytic activity">
    <reaction evidence="1">
        <text>Hydrolysis of Pro-|-Xaa &gt;&gt; Ala-|-Xaa in oligopeptides.</text>
        <dbReference type="EC" id="3.4.21.26"/>
    </reaction>
</comment>
<reference evidence="9" key="1">
    <citation type="submission" date="2024-10" db="EMBL/GenBank/DDBJ databases">
        <authorList>
            <person name="Shu G."/>
        </authorList>
    </citation>
    <scope>NUCLEOTIDE SEQUENCE</scope>
</reference>
<keyword evidence="4 6" id="KW-0378">Hydrolase</keyword>
<protein>
    <recommendedName>
        <fullName evidence="6">Prolyl endopeptidase</fullName>
        <ecNumber evidence="6">3.4.21.-</ecNumber>
    </recommendedName>
</protein>
<dbReference type="SUPFAM" id="SSF53474">
    <property type="entry name" value="alpha/beta-Hydrolases"/>
    <property type="match status" value="1"/>
</dbReference>
<evidence type="ECO:0000256" key="6">
    <source>
        <dbReference type="RuleBase" id="RU368024"/>
    </source>
</evidence>
<dbReference type="GO" id="GO:0006508">
    <property type="term" value="P:proteolysis"/>
    <property type="evidence" value="ECO:0007669"/>
    <property type="project" value="UniProtKB-KW"/>
</dbReference>
<dbReference type="Pfam" id="PF02897">
    <property type="entry name" value="Peptidase_S9_N"/>
    <property type="match status" value="1"/>
</dbReference>
<dbReference type="Gene3D" id="3.40.50.1820">
    <property type="entry name" value="alpha/beta hydrolase"/>
    <property type="match status" value="1"/>
</dbReference>
<dbReference type="AlphaFoldDB" id="A0AB74UDZ7"/>
<dbReference type="GO" id="GO:0004252">
    <property type="term" value="F:serine-type endopeptidase activity"/>
    <property type="evidence" value="ECO:0007669"/>
    <property type="project" value="UniProtKB-UniRule"/>
</dbReference>
<name>A0AB74UDZ7_9CARY</name>
<dbReference type="SUPFAM" id="SSF50993">
    <property type="entry name" value="Peptidase/esterase 'gauge' domain"/>
    <property type="match status" value="1"/>
</dbReference>
<dbReference type="InterPro" id="IPR029058">
    <property type="entry name" value="AB_hydrolase_fold"/>
</dbReference>
<dbReference type="PROSITE" id="PS00708">
    <property type="entry name" value="PRO_ENDOPEP_SER"/>
    <property type="match status" value="1"/>
</dbReference>
<dbReference type="GO" id="GO:0070012">
    <property type="term" value="F:oligopeptidase activity"/>
    <property type="evidence" value="ECO:0007669"/>
    <property type="project" value="TreeGrafter"/>
</dbReference>
<dbReference type="PRINTS" id="PR00862">
    <property type="entry name" value="PROLIGOPTASE"/>
</dbReference>
<proteinExistence type="evidence at transcript level"/>